<dbReference type="Proteomes" id="UP000789508">
    <property type="component" value="Unassembled WGS sequence"/>
</dbReference>
<reference evidence="1" key="1">
    <citation type="submission" date="2021-06" db="EMBL/GenBank/DDBJ databases">
        <authorList>
            <person name="Kallberg Y."/>
            <person name="Tangrot J."/>
            <person name="Rosling A."/>
        </authorList>
    </citation>
    <scope>NUCLEOTIDE SEQUENCE</scope>
    <source>
        <strain evidence="1">FL130A</strain>
    </source>
</reference>
<protein>
    <submittedName>
        <fullName evidence="1">7528_t:CDS:1</fullName>
    </submittedName>
</protein>
<keyword evidence="2" id="KW-1185">Reference proteome</keyword>
<gene>
    <name evidence="1" type="ORF">ALEPTO_LOCUS9577</name>
</gene>
<feature type="non-terminal residue" evidence="1">
    <location>
        <position position="209"/>
    </location>
</feature>
<sequence length="209" mass="24376">MSKKYLDEAVDSYFTDTPPSEWSYLGFLEALKSTWMSTDRYISFVENSALRKRYCNFLRILSEERDSEQGRTATLLLQKVWGAVPTVQHSAVIQLWGVPFLPGDETHGVKEFWECVNLDKKVTKERITIKKKTELDALKVLESARTNEADGLVDQFNIERKQKKFQLTTDLSDHKVENDDYNKENVENNKMGPFPLTEEHRQMIEQTFN</sequence>
<proteinExistence type="predicted"/>
<dbReference type="EMBL" id="CAJVPS010007689">
    <property type="protein sequence ID" value="CAG8637037.1"/>
    <property type="molecule type" value="Genomic_DNA"/>
</dbReference>
<organism evidence="1 2">
    <name type="scientific">Ambispora leptoticha</name>
    <dbReference type="NCBI Taxonomy" id="144679"/>
    <lineage>
        <taxon>Eukaryota</taxon>
        <taxon>Fungi</taxon>
        <taxon>Fungi incertae sedis</taxon>
        <taxon>Mucoromycota</taxon>
        <taxon>Glomeromycotina</taxon>
        <taxon>Glomeromycetes</taxon>
        <taxon>Archaeosporales</taxon>
        <taxon>Ambisporaceae</taxon>
        <taxon>Ambispora</taxon>
    </lineage>
</organism>
<evidence type="ECO:0000313" key="2">
    <source>
        <dbReference type="Proteomes" id="UP000789508"/>
    </source>
</evidence>
<accession>A0A9N9DG31</accession>
<dbReference type="OrthoDB" id="2329218at2759"/>
<comment type="caution">
    <text evidence="1">The sequence shown here is derived from an EMBL/GenBank/DDBJ whole genome shotgun (WGS) entry which is preliminary data.</text>
</comment>
<name>A0A9N9DG31_9GLOM</name>
<dbReference type="AlphaFoldDB" id="A0A9N9DG31"/>
<evidence type="ECO:0000313" key="1">
    <source>
        <dbReference type="EMBL" id="CAG8637037.1"/>
    </source>
</evidence>